<dbReference type="Pfam" id="PF03951">
    <property type="entry name" value="Gln-synt_N"/>
    <property type="match status" value="1"/>
</dbReference>
<proteinExistence type="inferred from homology"/>
<evidence type="ECO:0000256" key="5">
    <source>
        <dbReference type="ARBA" id="ARBA00021364"/>
    </source>
</evidence>
<name>A0ABW5S7S0_9BACL</name>
<keyword evidence="9 15" id="KW-0547">Nucleotide-binding</keyword>
<evidence type="ECO:0000256" key="3">
    <source>
        <dbReference type="ARBA" id="ARBA00009897"/>
    </source>
</evidence>
<keyword evidence="6" id="KW-0963">Cytoplasm</keyword>
<dbReference type="SUPFAM" id="SSF54368">
    <property type="entry name" value="Glutamine synthetase, N-terminal domain"/>
    <property type="match status" value="1"/>
</dbReference>
<dbReference type="EMBL" id="JBHUMQ010000039">
    <property type="protein sequence ID" value="MFD2695144.1"/>
    <property type="molecule type" value="Genomic_DNA"/>
</dbReference>
<gene>
    <name evidence="18" type="primary">glnA</name>
    <name evidence="18" type="ORF">ACFSUE_16175</name>
</gene>
<dbReference type="Gene3D" id="3.30.590.10">
    <property type="entry name" value="Glutamine synthetase/guanido kinase, catalytic domain"/>
    <property type="match status" value="1"/>
</dbReference>
<evidence type="ECO:0000256" key="15">
    <source>
        <dbReference type="RuleBase" id="RU004356"/>
    </source>
</evidence>
<evidence type="ECO:0000256" key="6">
    <source>
        <dbReference type="ARBA" id="ARBA00022490"/>
    </source>
</evidence>
<feature type="domain" description="GS beta-grasp" evidence="16">
    <location>
        <begin position="16"/>
        <end position="101"/>
    </location>
</feature>
<reference evidence="19" key="1">
    <citation type="journal article" date="2019" name="Int. J. Syst. Evol. Microbiol.">
        <title>The Global Catalogue of Microorganisms (GCM) 10K type strain sequencing project: providing services to taxonomists for standard genome sequencing and annotation.</title>
        <authorList>
            <consortium name="The Broad Institute Genomics Platform"/>
            <consortium name="The Broad Institute Genome Sequencing Center for Infectious Disease"/>
            <person name="Wu L."/>
            <person name="Ma J."/>
        </authorList>
    </citation>
    <scope>NUCLEOTIDE SEQUENCE [LARGE SCALE GENOMIC DNA]</scope>
    <source>
        <strain evidence="19">TISTR 2466</strain>
    </source>
</reference>
<comment type="caution">
    <text evidence="18">The sequence shown here is derived from an EMBL/GenBank/DDBJ whole genome shotgun (WGS) entry which is preliminary data.</text>
</comment>
<dbReference type="GO" id="GO:0004356">
    <property type="term" value="F:glutamine synthetase activity"/>
    <property type="evidence" value="ECO:0007669"/>
    <property type="project" value="UniProtKB-EC"/>
</dbReference>
<dbReference type="InterPro" id="IPR008147">
    <property type="entry name" value="Gln_synt_N"/>
</dbReference>
<keyword evidence="8" id="KW-0479">Metal-binding</keyword>
<dbReference type="RefSeq" id="WP_253060750.1">
    <property type="nucleotide sequence ID" value="NZ_JAMXWM010000007.1"/>
</dbReference>
<dbReference type="Pfam" id="PF00120">
    <property type="entry name" value="Gln-synt_C"/>
    <property type="match status" value="1"/>
</dbReference>
<dbReference type="InterPro" id="IPR027303">
    <property type="entry name" value="Gln_synth_gly_rich_site"/>
</dbReference>
<dbReference type="SMART" id="SM01230">
    <property type="entry name" value="Gln-synt_C"/>
    <property type="match status" value="1"/>
</dbReference>
<protein>
    <recommendedName>
        <fullName evidence="5 15">Glutamine synthetase</fullName>
        <ecNumber evidence="4 15">6.3.1.2</ecNumber>
    </recommendedName>
</protein>
<dbReference type="PROSITE" id="PS00181">
    <property type="entry name" value="GLNA_ATP"/>
    <property type="match status" value="1"/>
</dbReference>
<keyword evidence="7 15" id="KW-0436">Ligase</keyword>
<dbReference type="SUPFAM" id="SSF55931">
    <property type="entry name" value="Glutamine synthetase/guanido kinase"/>
    <property type="match status" value="1"/>
</dbReference>
<comment type="similarity">
    <text evidence="3 13 14">Belongs to the glutamine synthetase family.</text>
</comment>
<dbReference type="NCBIfam" id="TIGR00653">
    <property type="entry name" value="GlnA"/>
    <property type="match status" value="1"/>
</dbReference>
<keyword evidence="10 15" id="KW-0067">ATP-binding</keyword>
<evidence type="ECO:0000256" key="12">
    <source>
        <dbReference type="ARBA" id="ARBA00049436"/>
    </source>
</evidence>
<dbReference type="PANTHER" id="PTHR43785:SF12">
    <property type="entry name" value="TYPE-1 GLUTAMINE SYNTHETASE 2"/>
    <property type="match status" value="1"/>
</dbReference>
<dbReference type="EC" id="6.3.1.2" evidence="4 15"/>
<evidence type="ECO:0000256" key="11">
    <source>
        <dbReference type="ARBA" id="ARBA00022842"/>
    </source>
</evidence>
<dbReference type="PANTHER" id="PTHR43785">
    <property type="entry name" value="GAMMA-GLUTAMYLPUTRESCINE SYNTHETASE"/>
    <property type="match status" value="1"/>
</dbReference>
<evidence type="ECO:0000256" key="1">
    <source>
        <dbReference type="ARBA" id="ARBA00001946"/>
    </source>
</evidence>
<evidence type="ECO:0000256" key="7">
    <source>
        <dbReference type="ARBA" id="ARBA00022598"/>
    </source>
</evidence>
<dbReference type="PROSITE" id="PS51987">
    <property type="entry name" value="GS_CATALYTIC"/>
    <property type="match status" value="1"/>
</dbReference>
<evidence type="ECO:0000256" key="4">
    <source>
        <dbReference type="ARBA" id="ARBA00012937"/>
    </source>
</evidence>
<comment type="subcellular location">
    <subcellularLocation>
        <location evidence="2">Cytoplasm</location>
    </subcellularLocation>
</comment>
<evidence type="ECO:0000256" key="13">
    <source>
        <dbReference type="PROSITE-ProRule" id="PRU01330"/>
    </source>
</evidence>
<organism evidence="18 19">
    <name type="scientific">Sporolactobacillus shoreicorticis</name>
    <dbReference type="NCBI Taxonomy" id="1923877"/>
    <lineage>
        <taxon>Bacteria</taxon>
        <taxon>Bacillati</taxon>
        <taxon>Bacillota</taxon>
        <taxon>Bacilli</taxon>
        <taxon>Bacillales</taxon>
        <taxon>Sporolactobacillaceae</taxon>
        <taxon>Sporolactobacillus</taxon>
    </lineage>
</organism>
<dbReference type="Proteomes" id="UP001597399">
    <property type="component" value="Unassembled WGS sequence"/>
</dbReference>
<evidence type="ECO:0000256" key="8">
    <source>
        <dbReference type="ARBA" id="ARBA00022723"/>
    </source>
</evidence>
<evidence type="ECO:0000313" key="18">
    <source>
        <dbReference type="EMBL" id="MFD2695144.1"/>
    </source>
</evidence>
<keyword evidence="19" id="KW-1185">Reference proteome</keyword>
<dbReference type="InterPro" id="IPR008146">
    <property type="entry name" value="Gln_synth_cat_dom"/>
</dbReference>
<feature type="domain" description="GS catalytic" evidence="17">
    <location>
        <begin position="108"/>
        <end position="444"/>
    </location>
</feature>
<dbReference type="InterPro" id="IPR014746">
    <property type="entry name" value="Gln_synth/guanido_kin_cat_dom"/>
</dbReference>
<dbReference type="PROSITE" id="PS00180">
    <property type="entry name" value="GLNA_1"/>
    <property type="match status" value="1"/>
</dbReference>
<comment type="catalytic activity">
    <reaction evidence="12 15">
        <text>L-glutamate + NH4(+) + ATP = L-glutamine + ADP + phosphate + H(+)</text>
        <dbReference type="Rhea" id="RHEA:16169"/>
        <dbReference type="ChEBI" id="CHEBI:15378"/>
        <dbReference type="ChEBI" id="CHEBI:28938"/>
        <dbReference type="ChEBI" id="CHEBI:29985"/>
        <dbReference type="ChEBI" id="CHEBI:30616"/>
        <dbReference type="ChEBI" id="CHEBI:43474"/>
        <dbReference type="ChEBI" id="CHEBI:58359"/>
        <dbReference type="ChEBI" id="CHEBI:456216"/>
        <dbReference type="EC" id="6.3.1.2"/>
    </reaction>
</comment>
<dbReference type="InterPro" id="IPR004809">
    <property type="entry name" value="Gln_synth_I"/>
</dbReference>
<dbReference type="InterPro" id="IPR027302">
    <property type="entry name" value="Gln_synth_N_conserv_site"/>
</dbReference>
<dbReference type="InterPro" id="IPR036651">
    <property type="entry name" value="Gln_synt_N_sf"/>
</dbReference>
<evidence type="ECO:0000256" key="14">
    <source>
        <dbReference type="RuleBase" id="RU000384"/>
    </source>
</evidence>
<evidence type="ECO:0000313" key="19">
    <source>
        <dbReference type="Proteomes" id="UP001597399"/>
    </source>
</evidence>
<accession>A0ABW5S7S0</accession>
<sequence>MAKFTKEDIISKVNEANVKFIRLQFTDLLGIIKNVEIPVSQLEKALDNDIMFDGSSIEGFVRIEESDMLLYPDYDSFVIFPWTAEKGKVARFICDIYKPDRTPFPGDPRSVLKAQLAEMEKLGFTSFNIGPEPEFFLFKLDESGNPTLDLNDKGGYFDLAPTDLGENCRRDIVLELEDMGFEIEASHHEVAPGQHEIDFKYADAVKTCDNIQTFKLVVKTIARKHGLHATFMPKPLFGVNGSGMHSNMSLFKGKENAFFDADTEDKLSATAKSFIAGVLEHARAFTAITNPIVNSFKRLVPGYEAPSYIAWSLSNRSALIRIPAARGLSTRIEVRSVDPATNPYLGMAVLLAAGLDGIKKGLTPPASVDRSIYVMNDQEREELGIHELPASLKEAVDAFNADEVITAALGEHTVSHFNDAKEIEWDMFRTQVHQWERDQYLEQY</sequence>
<evidence type="ECO:0000259" key="16">
    <source>
        <dbReference type="PROSITE" id="PS51986"/>
    </source>
</evidence>
<evidence type="ECO:0000256" key="2">
    <source>
        <dbReference type="ARBA" id="ARBA00004496"/>
    </source>
</evidence>
<comment type="cofactor">
    <cofactor evidence="1">
        <name>Mg(2+)</name>
        <dbReference type="ChEBI" id="CHEBI:18420"/>
    </cofactor>
</comment>
<dbReference type="PROSITE" id="PS51986">
    <property type="entry name" value="GS_BETA_GRASP"/>
    <property type="match status" value="1"/>
</dbReference>
<evidence type="ECO:0000256" key="10">
    <source>
        <dbReference type="ARBA" id="ARBA00022840"/>
    </source>
</evidence>
<dbReference type="Gene3D" id="3.10.20.70">
    <property type="entry name" value="Glutamine synthetase, N-terminal domain"/>
    <property type="match status" value="1"/>
</dbReference>
<evidence type="ECO:0000256" key="9">
    <source>
        <dbReference type="ARBA" id="ARBA00022741"/>
    </source>
</evidence>
<evidence type="ECO:0000259" key="17">
    <source>
        <dbReference type="PROSITE" id="PS51987"/>
    </source>
</evidence>
<keyword evidence="11" id="KW-0460">Magnesium</keyword>